<organism evidence="1 2">
    <name type="scientific">Carnegiea gigantea</name>
    <dbReference type="NCBI Taxonomy" id="171969"/>
    <lineage>
        <taxon>Eukaryota</taxon>
        <taxon>Viridiplantae</taxon>
        <taxon>Streptophyta</taxon>
        <taxon>Embryophyta</taxon>
        <taxon>Tracheophyta</taxon>
        <taxon>Spermatophyta</taxon>
        <taxon>Magnoliopsida</taxon>
        <taxon>eudicotyledons</taxon>
        <taxon>Gunneridae</taxon>
        <taxon>Pentapetalae</taxon>
        <taxon>Caryophyllales</taxon>
        <taxon>Cactineae</taxon>
        <taxon>Cactaceae</taxon>
        <taxon>Cactoideae</taxon>
        <taxon>Echinocereeae</taxon>
        <taxon>Carnegiea</taxon>
    </lineage>
</organism>
<dbReference type="AlphaFoldDB" id="A0A9Q1KKX2"/>
<comment type="caution">
    <text evidence="1">The sequence shown here is derived from an EMBL/GenBank/DDBJ whole genome shotgun (WGS) entry which is preliminary data.</text>
</comment>
<evidence type="ECO:0000313" key="2">
    <source>
        <dbReference type="Proteomes" id="UP001153076"/>
    </source>
</evidence>
<sequence>MAYMELLTPWCLKKRSSPLTSTPALVLVGRLAVGGRRPLHPPLEGGAPNDFIVSWAYFSGCSAAGFEDGVSQLRGRFRGLKSELQELVLSLPDEDDSVASLVAFDRVRDILSILKELSSCLPLPSFSSATRTKNAEISAISKEHEKLYWRKAELFIYQKNS</sequence>
<dbReference type="Proteomes" id="UP001153076">
    <property type="component" value="Unassembled WGS sequence"/>
</dbReference>
<accession>A0A9Q1KKX2</accession>
<gene>
    <name evidence="1" type="ORF">Cgig2_024474</name>
</gene>
<name>A0A9Q1KKX2_9CARY</name>
<keyword evidence="2" id="KW-1185">Reference proteome</keyword>
<dbReference type="EMBL" id="JAKOGI010000079">
    <property type="protein sequence ID" value="KAJ8445268.1"/>
    <property type="molecule type" value="Genomic_DNA"/>
</dbReference>
<evidence type="ECO:0000313" key="1">
    <source>
        <dbReference type="EMBL" id="KAJ8445268.1"/>
    </source>
</evidence>
<protein>
    <submittedName>
        <fullName evidence="1">Uncharacterized protein</fullName>
    </submittedName>
</protein>
<proteinExistence type="predicted"/>
<reference evidence="1" key="1">
    <citation type="submission" date="2022-04" db="EMBL/GenBank/DDBJ databases">
        <title>Carnegiea gigantea Genome sequencing and assembly v2.</title>
        <authorList>
            <person name="Copetti D."/>
            <person name="Sanderson M.J."/>
            <person name="Burquez A."/>
            <person name="Wojciechowski M.F."/>
        </authorList>
    </citation>
    <scope>NUCLEOTIDE SEQUENCE</scope>
    <source>
        <strain evidence="1">SGP5-SGP5p</strain>
        <tissue evidence="1">Aerial part</tissue>
    </source>
</reference>